<evidence type="ECO:0000313" key="2">
    <source>
        <dbReference type="EMBL" id="PNJ11673.1"/>
    </source>
</evidence>
<evidence type="ECO:0000256" key="1">
    <source>
        <dbReference type="SAM" id="MobiDB-lite"/>
    </source>
</evidence>
<organism evidence="2">
    <name type="scientific">Pongo abelii</name>
    <name type="common">Sumatran orangutan</name>
    <name type="synonym">Pongo pygmaeus abelii</name>
    <dbReference type="NCBI Taxonomy" id="9601"/>
    <lineage>
        <taxon>Eukaryota</taxon>
        <taxon>Metazoa</taxon>
        <taxon>Chordata</taxon>
        <taxon>Craniata</taxon>
        <taxon>Vertebrata</taxon>
        <taxon>Euteleostomi</taxon>
        <taxon>Mammalia</taxon>
        <taxon>Eutheria</taxon>
        <taxon>Euarchontoglires</taxon>
        <taxon>Primates</taxon>
        <taxon>Haplorrhini</taxon>
        <taxon>Catarrhini</taxon>
        <taxon>Hominidae</taxon>
        <taxon>Pongo</taxon>
    </lineage>
</organism>
<proteinExistence type="predicted"/>
<reference evidence="2" key="1">
    <citation type="submission" date="2017-12" db="EMBL/GenBank/DDBJ databases">
        <title>High-resolution comparative analysis of great ape genomes.</title>
        <authorList>
            <person name="Pollen A."/>
            <person name="Hastie A."/>
            <person name="Hormozdiari F."/>
            <person name="Dougherty M."/>
            <person name="Liu R."/>
            <person name="Chaisson M."/>
            <person name="Hoppe E."/>
            <person name="Hill C."/>
            <person name="Pang A."/>
            <person name="Hillier L."/>
            <person name="Baker C."/>
            <person name="Armstrong J."/>
            <person name="Shendure J."/>
            <person name="Paten B."/>
            <person name="Wilson R."/>
            <person name="Chao H."/>
            <person name="Schneider V."/>
            <person name="Ventura M."/>
            <person name="Kronenberg Z."/>
            <person name="Murali S."/>
            <person name="Gordon D."/>
            <person name="Cantsilieris S."/>
            <person name="Munson K."/>
            <person name="Nelson B."/>
            <person name="Raja A."/>
            <person name="Underwood J."/>
            <person name="Diekhans M."/>
            <person name="Fiddes I."/>
            <person name="Haussler D."/>
            <person name="Eichler E."/>
        </authorList>
    </citation>
    <scope>NUCLEOTIDE SEQUENCE [LARGE SCALE GENOMIC DNA]</scope>
    <source>
        <strain evidence="2">Susie</strain>
    </source>
</reference>
<dbReference type="AlphaFoldDB" id="A0A2J8RT19"/>
<sequence length="124" mass="13505">MGLRTAKKGGLGEGGNGRERREEEQEEGEKCGQLAFSSRVAAGTRATSEALPGTQAIAPPRSRPHPFRLTPPPTLLSGAVQRRPRQQSRGEQASIHPRMHSFPSANGLREFTLLHTRDVARTQS</sequence>
<gene>
    <name evidence="2" type="ORF">CR201_G0048770</name>
</gene>
<accession>A0A2J8RT19</accession>
<comment type="caution">
    <text evidence="2">The sequence shown here is derived from an EMBL/GenBank/DDBJ whole genome shotgun (WGS) entry which is preliminary data.</text>
</comment>
<protein>
    <submittedName>
        <fullName evidence="2">CHAT isoform 8</fullName>
    </submittedName>
</protein>
<name>A0A2J8RT19_PONAB</name>
<feature type="region of interest" description="Disordered" evidence="1">
    <location>
        <begin position="1"/>
        <end position="109"/>
    </location>
</feature>
<dbReference type="EMBL" id="NDHI03003654">
    <property type="protein sequence ID" value="PNJ11673.1"/>
    <property type="molecule type" value="Genomic_DNA"/>
</dbReference>